<accession>A0AAN9YUC4</accession>
<evidence type="ECO:0000256" key="2">
    <source>
        <dbReference type="SAM" id="MobiDB-lite"/>
    </source>
</evidence>
<evidence type="ECO:0000313" key="4">
    <source>
        <dbReference type="EMBL" id="KAK7757311.1"/>
    </source>
</evidence>
<feature type="compositionally biased region" description="Basic and acidic residues" evidence="2">
    <location>
        <begin position="359"/>
        <end position="368"/>
    </location>
</feature>
<proteinExistence type="predicted"/>
<dbReference type="Pfam" id="PF13257">
    <property type="entry name" value="DUF4048"/>
    <property type="match status" value="1"/>
</dbReference>
<dbReference type="AlphaFoldDB" id="A0AAN9YUC4"/>
<feature type="compositionally biased region" description="Polar residues" evidence="2">
    <location>
        <begin position="66"/>
        <end position="94"/>
    </location>
</feature>
<comment type="caution">
    <text evidence="4">The sequence shown here is derived from an EMBL/GenBank/DDBJ whole genome shotgun (WGS) entry which is preliminary data.</text>
</comment>
<feature type="region of interest" description="Disordered" evidence="2">
    <location>
        <begin position="337"/>
        <end position="368"/>
    </location>
</feature>
<sequence>MAIPPTPLEASAVKSPTDPNQFIVAIAAQERRVLELREELSLAEGELRRLKKQFTAAEGYKKRVSQRNNDLQRAMSATGQGQGSYEESSATQRTSELERRKAILLAQSKGAPREYKRTVIRGGHARTLSLLSPARPATEFPLLEDLEVARRSIDSAPQHDWKPRSATTINKRATWAPRQTQPPNGVKQIANDFRQGLWTFVEDLRQATVGDEAISGNFNRTSEMVARLNRPNSGSSHDQDTIRASSGTPTTNRGRIPFPTETSSENNTPIRSNFSSSGSFNERLQQQQKERSNGTSQAGEPAAPAAAVTKARKHFSWTPLTFDQFDDDDWSNWDTPTVKQSRWSGSTVNGDIIPAPVSDRSDENEATL</sequence>
<gene>
    <name evidence="4" type="ORF">SLS62_000861</name>
</gene>
<reference evidence="4 5" key="1">
    <citation type="submission" date="2024-02" db="EMBL/GenBank/DDBJ databases">
        <title>De novo assembly and annotation of 12 fungi associated with fruit tree decline syndrome in Ontario, Canada.</title>
        <authorList>
            <person name="Sulman M."/>
            <person name="Ellouze W."/>
            <person name="Ilyukhin E."/>
        </authorList>
    </citation>
    <scope>NUCLEOTIDE SEQUENCE [LARGE SCALE GENOMIC DNA]</scope>
    <source>
        <strain evidence="4 5">M11/M66-122</strain>
    </source>
</reference>
<feature type="compositionally biased region" description="Polar residues" evidence="2">
    <location>
        <begin position="230"/>
        <end position="253"/>
    </location>
</feature>
<organism evidence="4 5">
    <name type="scientific">Diatrype stigma</name>
    <dbReference type="NCBI Taxonomy" id="117547"/>
    <lineage>
        <taxon>Eukaryota</taxon>
        <taxon>Fungi</taxon>
        <taxon>Dikarya</taxon>
        <taxon>Ascomycota</taxon>
        <taxon>Pezizomycotina</taxon>
        <taxon>Sordariomycetes</taxon>
        <taxon>Xylariomycetidae</taxon>
        <taxon>Xylariales</taxon>
        <taxon>Diatrypaceae</taxon>
        <taxon>Diatrype</taxon>
    </lineage>
</organism>
<feature type="compositionally biased region" description="Polar residues" evidence="2">
    <location>
        <begin position="165"/>
        <end position="183"/>
    </location>
</feature>
<dbReference type="Proteomes" id="UP001320420">
    <property type="component" value="Unassembled WGS sequence"/>
</dbReference>
<feature type="coiled-coil region" evidence="1">
    <location>
        <begin position="26"/>
        <end position="53"/>
    </location>
</feature>
<feature type="compositionally biased region" description="Polar residues" evidence="2">
    <location>
        <begin position="260"/>
        <end position="298"/>
    </location>
</feature>
<keyword evidence="1" id="KW-0175">Coiled coil</keyword>
<evidence type="ECO:0000259" key="3">
    <source>
        <dbReference type="Pfam" id="PF13257"/>
    </source>
</evidence>
<feature type="domain" description="DUF4048" evidence="3">
    <location>
        <begin position="187"/>
        <end position="340"/>
    </location>
</feature>
<name>A0AAN9YUC4_9PEZI</name>
<protein>
    <recommendedName>
        <fullName evidence="3">DUF4048 domain-containing protein</fullName>
    </recommendedName>
</protein>
<evidence type="ECO:0000256" key="1">
    <source>
        <dbReference type="SAM" id="Coils"/>
    </source>
</evidence>
<dbReference type="EMBL" id="JAKJXP020000003">
    <property type="protein sequence ID" value="KAK7757311.1"/>
    <property type="molecule type" value="Genomic_DNA"/>
</dbReference>
<feature type="region of interest" description="Disordered" evidence="2">
    <location>
        <begin position="228"/>
        <end position="306"/>
    </location>
</feature>
<keyword evidence="5" id="KW-1185">Reference proteome</keyword>
<dbReference type="InterPro" id="IPR025122">
    <property type="entry name" value="DUF4048"/>
</dbReference>
<feature type="region of interest" description="Disordered" evidence="2">
    <location>
        <begin position="65"/>
        <end position="96"/>
    </location>
</feature>
<evidence type="ECO:0000313" key="5">
    <source>
        <dbReference type="Proteomes" id="UP001320420"/>
    </source>
</evidence>
<feature type="region of interest" description="Disordered" evidence="2">
    <location>
        <begin position="155"/>
        <end position="186"/>
    </location>
</feature>
<feature type="compositionally biased region" description="Polar residues" evidence="2">
    <location>
        <begin position="337"/>
        <end position="349"/>
    </location>
</feature>